<dbReference type="Proteomes" id="UP000008461">
    <property type="component" value="Chromosome"/>
</dbReference>
<evidence type="ECO:0000313" key="4">
    <source>
        <dbReference type="Proteomes" id="UP000008461"/>
    </source>
</evidence>
<evidence type="ECO:0000259" key="2">
    <source>
        <dbReference type="PROSITE" id="PS50848"/>
    </source>
</evidence>
<sequence>MRCLTMLLWLSACLALCNDIVAQNNPWKFRHDHNGVQVYTRKDSATGILELKLRTEVRASLNAVVALATDIPNLKNWAYRLKESHLVRGVNETEGYLYMRTDFPLPFSDRDMVVHYVMKQDPHTKQVTSVSKSAHHLIPEKEGIVRIKILETKWTYTPLPSGMVRLEYQLKSDPAGNIPKWLVNLAADDGPVKSIMGLKQQLGKYEKASVGFLRE</sequence>
<name>F4L5L8_HALH1</name>
<dbReference type="HOGENOM" id="CLU_095975_0_0_10"/>
<organism evidence="3 4">
    <name type="scientific">Haliscomenobacter hydrossis (strain ATCC 27775 / DSM 1100 / LMG 10767 / O)</name>
    <dbReference type="NCBI Taxonomy" id="760192"/>
    <lineage>
        <taxon>Bacteria</taxon>
        <taxon>Pseudomonadati</taxon>
        <taxon>Bacteroidota</taxon>
        <taxon>Saprospiria</taxon>
        <taxon>Saprospirales</taxon>
        <taxon>Haliscomenobacteraceae</taxon>
        <taxon>Haliscomenobacter</taxon>
    </lineage>
</organism>
<proteinExistence type="predicted"/>
<feature type="chain" id="PRO_5003316478" evidence="1">
    <location>
        <begin position="23"/>
        <end position="215"/>
    </location>
</feature>
<reference evidence="3 4" key="1">
    <citation type="journal article" date="2011" name="Stand. Genomic Sci.">
        <title>Complete genome sequence of Haliscomenobacter hydrossis type strain (O).</title>
        <authorList>
            <consortium name="US DOE Joint Genome Institute (JGI-PGF)"/>
            <person name="Daligault H."/>
            <person name="Lapidus A."/>
            <person name="Zeytun A."/>
            <person name="Nolan M."/>
            <person name="Lucas S."/>
            <person name="Del Rio T.G."/>
            <person name="Tice H."/>
            <person name="Cheng J.F."/>
            <person name="Tapia R."/>
            <person name="Han C."/>
            <person name="Goodwin L."/>
            <person name="Pitluck S."/>
            <person name="Liolios K."/>
            <person name="Pagani I."/>
            <person name="Ivanova N."/>
            <person name="Huntemann M."/>
            <person name="Mavromatis K."/>
            <person name="Mikhailova N."/>
            <person name="Pati A."/>
            <person name="Chen A."/>
            <person name="Palaniappan K."/>
            <person name="Land M."/>
            <person name="Hauser L."/>
            <person name="Brambilla E.M."/>
            <person name="Rohde M."/>
            <person name="Verbarg S."/>
            <person name="Goker M."/>
            <person name="Bristow J."/>
            <person name="Eisen J.A."/>
            <person name="Markowitz V."/>
            <person name="Hugenholtz P."/>
            <person name="Kyrpides N.C."/>
            <person name="Klenk H.P."/>
            <person name="Woyke T."/>
        </authorList>
    </citation>
    <scope>NUCLEOTIDE SEQUENCE [LARGE SCALE GENOMIC DNA]</scope>
    <source>
        <strain evidence="4">ATCC 27775 / DSM 1100 / LMG 10767 / O</strain>
    </source>
</reference>
<evidence type="ECO:0000313" key="3">
    <source>
        <dbReference type="EMBL" id="AEE51853.1"/>
    </source>
</evidence>
<protein>
    <submittedName>
        <fullName evidence="3">Lipid-binding START domain protein</fullName>
    </submittedName>
</protein>
<dbReference type="GO" id="GO:0008289">
    <property type="term" value="F:lipid binding"/>
    <property type="evidence" value="ECO:0007669"/>
    <property type="project" value="InterPro"/>
</dbReference>
<dbReference type="OrthoDB" id="5734556at2"/>
<feature type="domain" description="START" evidence="2">
    <location>
        <begin position="1"/>
        <end position="207"/>
    </location>
</feature>
<dbReference type="Gene3D" id="3.30.530.20">
    <property type="match status" value="1"/>
</dbReference>
<dbReference type="SUPFAM" id="SSF55961">
    <property type="entry name" value="Bet v1-like"/>
    <property type="match status" value="1"/>
</dbReference>
<feature type="signal peptide" evidence="1">
    <location>
        <begin position="1"/>
        <end position="22"/>
    </location>
</feature>
<dbReference type="Pfam" id="PF01852">
    <property type="entry name" value="START"/>
    <property type="match status" value="1"/>
</dbReference>
<dbReference type="InterPro" id="IPR002913">
    <property type="entry name" value="START_lipid-bd_dom"/>
</dbReference>
<gene>
    <name evidence="3" type="ordered locus">Halhy_4005</name>
</gene>
<dbReference type="eggNOG" id="COG2867">
    <property type="taxonomic scope" value="Bacteria"/>
</dbReference>
<dbReference type="GO" id="GO:0005737">
    <property type="term" value="C:cytoplasm"/>
    <property type="evidence" value="ECO:0007669"/>
    <property type="project" value="UniProtKB-ARBA"/>
</dbReference>
<dbReference type="InterPro" id="IPR051213">
    <property type="entry name" value="START_lipid_transfer"/>
</dbReference>
<keyword evidence="1" id="KW-0732">Signal</keyword>
<dbReference type="PROSITE" id="PS50848">
    <property type="entry name" value="START"/>
    <property type="match status" value="1"/>
</dbReference>
<dbReference type="PIRSF" id="PIRSF039033">
    <property type="entry name" value="START_dom"/>
    <property type="match status" value="1"/>
</dbReference>
<evidence type="ECO:0000256" key="1">
    <source>
        <dbReference type="SAM" id="SignalP"/>
    </source>
</evidence>
<dbReference type="AlphaFoldDB" id="F4L5L8"/>
<keyword evidence="4" id="KW-1185">Reference proteome</keyword>
<dbReference type="PANTHER" id="PTHR19308:SF14">
    <property type="entry name" value="START DOMAIN-CONTAINING PROTEIN"/>
    <property type="match status" value="1"/>
</dbReference>
<dbReference type="InterPro" id="IPR028347">
    <property type="entry name" value="START_dom_prot"/>
</dbReference>
<reference key="2">
    <citation type="submission" date="2011-04" db="EMBL/GenBank/DDBJ databases">
        <title>Complete sequence of chromosome of Haliscomenobacter hydrossis DSM 1100.</title>
        <authorList>
            <consortium name="US DOE Joint Genome Institute (JGI-PGF)"/>
            <person name="Lucas S."/>
            <person name="Han J."/>
            <person name="Lapidus A."/>
            <person name="Bruce D."/>
            <person name="Goodwin L."/>
            <person name="Pitluck S."/>
            <person name="Peters L."/>
            <person name="Kyrpides N."/>
            <person name="Mavromatis K."/>
            <person name="Ivanova N."/>
            <person name="Ovchinnikova G."/>
            <person name="Pagani I."/>
            <person name="Daligault H."/>
            <person name="Detter J.C."/>
            <person name="Han C."/>
            <person name="Land M."/>
            <person name="Hauser L."/>
            <person name="Markowitz V."/>
            <person name="Cheng J.-F."/>
            <person name="Hugenholtz P."/>
            <person name="Woyke T."/>
            <person name="Wu D."/>
            <person name="Verbarg S."/>
            <person name="Frueling A."/>
            <person name="Brambilla E."/>
            <person name="Klenk H.-P."/>
            <person name="Eisen J.A."/>
        </authorList>
    </citation>
    <scope>NUCLEOTIDE SEQUENCE</scope>
    <source>
        <strain>DSM 1100</strain>
    </source>
</reference>
<dbReference type="PANTHER" id="PTHR19308">
    <property type="entry name" value="PHOSPHATIDYLCHOLINE TRANSFER PROTEIN"/>
    <property type="match status" value="1"/>
</dbReference>
<dbReference type="EMBL" id="CP002691">
    <property type="protein sequence ID" value="AEE51853.1"/>
    <property type="molecule type" value="Genomic_DNA"/>
</dbReference>
<dbReference type="RefSeq" id="WP_013766391.1">
    <property type="nucleotide sequence ID" value="NC_015510.1"/>
</dbReference>
<accession>F4L5L8</accession>
<dbReference type="InterPro" id="IPR023393">
    <property type="entry name" value="START-like_dom_sf"/>
</dbReference>
<dbReference type="KEGG" id="hhy:Halhy_4005"/>